<evidence type="ECO:0000256" key="4">
    <source>
        <dbReference type="ARBA" id="ARBA00011903"/>
    </source>
</evidence>
<comment type="similarity">
    <text evidence="2">Belongs to the CpsD/CapB family.</text>
</comment>
<dbReference type="PANTHER" id="PTHR32309:SF13">
    <property type="entry name" value="FERRIC ENTEROBACTIN TRANSPORT PROTEIN FEPE"/>
    <property type="match status" value="1"/>
</dbReference>
<evidence type="ECO:0000313" key="22">
    <source>
        <dbReference type="Proteomes" id="UP001595443"/>
    </source>
</evidence>
<evidence type="ECO:0000256" key="8">
    <source>
        <dbReference type="ARBA" id="ARBA00022692"/>
    </source>
</evidence>
<feature type="domain" description="Polysaccharide chain length determinant N-terminal" evidence="18">
    <location>
        <begin position="6"/>
        <end position="96"/>
    </location>
</feature>
<dbReference type="Proteomes" id="UP001595443">
    <property type="component" value="Unassembled WGS sequence"/>
</dbReference>
<keyword evidence="13 17" id="KW-0472">Membrane</keyword>
<keyword evidence="6" id="KW-0997">Cell inner membrane</keyword>
<dbReference type="RefSeq" id="WP_377831122.1">
    <property type="nucleotide sequence ID" value="NZ_JBHRSK010000002.1"/>
</dbReference>
<organism evidence="21 22">
    <name type="scientific">Acidimangrovimonas pyrenivorans</name>
    <dbReference type="NCBI Taxonomy" id="2030798"/>
    <lineage>
        <taxon>Bacteria</taxon>
        <taxon>Pseudomonadati</taxon>
        <taxon>Pseudomonadota</taxon>
        <taxon>Alphaproteobacteria</taxon>
        <taxon>Rhodobacterales</taxon>
        <taxon>Paracoccaceae</taxon>
        <taxon>Acidimangrovimonas</taxon>
    </lineage>
</organism>
<dbReference type="InterPro" id="IPR005702">
    <property type="entry name" value="Wzc-like_C"/>
</dbReference>
<feature type="domain" description="AAA" evidence="19">
    <location>
        <begin position="539"/>
        <end position="651"/>
    </location>
</feature>
<evidence type="ECO:0000256" key="13">
    <source>
        <dbReference type="ARBA" id="ARBA00023136"/>
    </source>
</evidence>
<evidence type="ECO:0000313" key="21">
    <source>
        <dbReference type="EMBL" id="MFC2966694.1"/>
    </source>
</evidence>
<keyword evidence="7" id="KW-0808">Transferase</keyword>
<evidence type="ECO:0000256" key="11">
    <source>
        <dbReference type="ARBA" id="ARBA00022840"/>
    </source>
</evidence>
<evidence type="ECO:0000256" key="15">
    <source>
        <dbReference type="ARBA" id="ARBA00051245"/>
    </source>
</evidence>
<dbReference type="InterPro" id="IPR050445">
    <property type="entry name" value="Bact_polysacc_biosynth/exp"/>
</dbReference>
<comment type="catalytic activity">
    <reaction evidence="15">
        <text>L-tyrosyl-[protein] + ATP = O-phospho-L-tyrosyl-[protein] + ADP + H(+)</text>
        <dbReference type="Rhea" id="RHEA:10596"/>
        <dbReference type="Rhea" id="RHEA-COMP:10136"/>
        <dbReference type="Rhea" id="RHEA-COMP:20101"/>
        <dbReference type="ChEBI" id="CHEBI:15378"/>
        <dbReference type="ChEBI" id="CHEBI:30616"/>
        <dbReference type="ChEBI" id="CHEBI:46858"/>
        <dbReference type="ChEBI" id="CHEBI:61978"/>
        <dbReference type="ChEBI" id="CHEBI:456216"/>
        <dbReference type="EC" id="2.7.10.2"/>
    </reaction>
</comment>
<keyword evidence="14" id="KW-0829">Tyrosine-protein kinase</keyword>
<comment type="similarity">
    <text evidence="3">Belongs to the etk/wzc family.</text>
</comment>
<evidence type="ECO:0000256" key="6">
    <source>
        <dbReference type="ARBA" id="ARBA00022519"/>
    </source>
</evidence>
<protein>
    <recommendedName>
        <fullName evidence="4">non-specific protein-tyrosine kinase</fullName>
        <ecNumber evidence="4">2.7.10.2</ecNumber>
    </recommendedName>
</protein>
<dbReference type="InterPro" id="IPR003856">
    <property type="entry name" value="LPS_length_determ_N"/>
</dbReference>
<evidence type="ECO:0000259" key="19">
    <source>
        <dbReference type="Pfam" id="PF13614"/>
    </source>
</evidence>
<keyword evidence="8 17" id="KW-0812">Transmembrane</keyword>
<dbReference type="InterPro" id="IPR032807">
    <property type="entry name" value="GNVR"/>
</dbReference>
<evidence type="ECO:0000256" key="2">
    <source>
        <dbReference type="ARBA" id="ARBA00007316"/>
    </source>
</evidence>
<keyword evidence="5" id="KW-1003">Cell membrane</keyword>
<dbReference type="SUPFAM" id="SSF52540">
    <property type="entry name" value="P-loop containing nucleoside triphosphate hydrolases"/>
    <property type="match status" value="1"/>
</dbReference>
<accession>A0ABV7ABL7</accession>
<evidence type="ECO:0000256" key="7">
    <source>
        <dbReference type="ARBA" id="ARBA00022679"/>
    </source>
</evidence>
<dbReference type="Pfam" id="PF13614">
    <property type="entry name" value="AAA_31"/>
    <property type="match status" value="1"/>
</dbReference>
<evidence type="ECO:0000256" key="12">
    <source>
        <dbReference type="ARBA" id="ARBA00022989"/>
    </source>
</evidence>
<dbReference type="Pfam" id="PF13807">
    <property type="entry name" value="GNVR"/>
    <property type="match status" value="1"/>
</dbReference>
<keyword evidence="10" id="KW-0418">Kinase</keyword>
<keyword evidence="12 17" id="KW-1133">Transmembrane helix</keyword>
<dbReference type="CDD" id="cd05387">
    <property type="entry name" value="BY-kinase"/>
    <property type="match status" value="1"/>
</dbReference>
<name>A0ABV7ABL7_9RHOB</name>
<comment type="subcellular location">
    <subcellularLocation>
        <location evidence="1">Cell inner membrane</location>
        <topology evidence="1">Multi-pass membrane protein</topology>
    </subcellularLocation>
</comment>
<evidence type="ECO:0000256" key="14">
    <source>
        <dbReference type="ARBA" id="ARBA00023137"/>
    </source>
</evidence>
<dbReference type="EMBL" id="JBHRSK010000002">
    <property type="protein sequence ID" value="MFC2966694.1"/>
    <property type="molecule type" value="Genomic_DNA"/>
</dbReference>
<evidence type="ECO:0000256" key="3">
    <source>
        <dbReference type="ARBA" id="ARBA00008883"/>
    </source>
</evidence>
<keyword evidence="11" id="KW-0067">ATP-binding</keyword>
<evidence type="ECO:0000259" key="18">
    <source>
        <dbReference type="Pfam" id="PF02706"/>
    </source>
</evidence>
<dbReference type="Gene3D" id="3.40.50.300">
    <property type="entry name" value="P-loop containing nucleotide triphosphate hydrolases"/>
    <property type="match status" value="1"/>
</dbReference>
<sequence>MDEPERVDVRELFRMVWRRRMMLIGTFLLGAILAGGSTHFVTPKYGAMSKVMLESRKSQVTSSKDVVSDLTLNDQVVNSEVSVLTSNVLIESVVRKIGLDRLDSMDPANQAPSLTAQLESKVKGLLGLNKPAPAPSAAEGAMTPEQRKIERLVWQISKNLKVGREGQSYVIDIYAANTQPQLAALLANTIAEQYISAQLDSRRATAESATRFLSSRVDELRKQVEQAEAKVEKFRAENLLVDGGTLDAANQQLAQLNSQLVTARADRIQAEARYDQIKSVIDKQGIDAVNNIVSSPALDKINADLMDRQRQDAIWAQRYGTGHPERQRLLVEIEGLRKDLKAEVQKIVDQRKNDVDIARIREATLQDSVKKMESRIVDLSRSTIGLRQLQREAAAARQAYEQLLGRLTDTRTQEQMQRADAKLIENATVPTAPVSPRPKLMTMLGGMTGLVLGLALVFFLEMTSVTFRSIRDVESETDLPVLAAIPREPWKSPLGAWRELAQNPYGLYAERIRHLRTSLLLRDGKEEARSVMLISSVPGEGKTTTTLSLARMAALSGKKVIVVDCDLRRATLYRTFGWQAEHDFAGFIANTCSLHDAIHRDPDLGFDVLAASTPRPDVADELAASWLEPMIETLKHNYDLVLVDAPALLAVSDGLIVGQAVDMSLYLVRWNSTPRSAVTKGISQCHENGLHLTGAVLSVVDQRQSTEVYTEGYGYSA</sequence>
<evidence type="ECO:0000256" key="1">
    <source>
        <dbReference type="ARBA" id="ARBA00004429"/>
    </source>
</evidence>
<evidence type="ECO:0000259" key="20">
    <source>
        <dbReference type="Pfam" id="PF13807"/>
    </source>
</evidence>
<evidence type="ECO:0000256" key="9">
    <source>
        <dbReference type="ARBA" id="ARBA00022741"/>
    </source>
</evidence>
<feature type="transmembrane region" description="Helical" evidence="17">
    <location>
        <begin position="21"/>
        <end position="41"/>
    </location>
</feature>
<proteinExistence type="inferred from homology"/>
<reference evidence="22" key="1">
    <citation type="journal article" date="2019" name="Int. J. Syst. Evol. Microbiol.">
        <title>The Global Catalogue of Microorganisms (GCM) 10K type strain sequencing project: providing services to taxonomists for standard genome sequencing and annotation.</title>
        <authorList>
            <consortium name="The Broad Institute Genomics Platform"/>
            <consortium name="The Broad Institute Genome Sequencing Center for Infectious Disease"/>
            <person name="Wu L."/>
            <person name="Ma J."/>
        </authorList>
    </citation>
    <scope>NUCLEOTIDE SEQUENCE [LARGE SCALE GENOMIC DNA]</scope>
    <source>
        <strain evidence="22">KCTC 62192</strain>
    </source>
</reference>
<dbReference type="InterPro" id="IPR027417">
    <property type="entry name" value="P-loop_NTPase"/>
</dbReference>
<feature type="coiled-coil region" evidence="16">
    <location>
        <begin position="210"/>
        <end position="273"/>
    </location>
</feature>
<evidence type="ECO:0000256" key="5">
    <source>
        <dbReference type="ARBA" id="ARBA00022475"/>
    </source>
</evidence>
<gene>
    <name evidence="21" type="ORF">ACFOES_01175</name>
</gene>
<comment type="caution">
    <text evidence="21">The sequence shown here is derived from an EMBL/GenBank/DDBJ whole genome shotgun (WGS) entry which is preliminary data.</text>
</comment>
<evidence type="ECO:0000256" key="17">
    <source>
        <dbReference type="SAM" id="Phobius"/>
    </source>
</evidence>
<keyword evidence="16" id="KW-0175">Coiled coil</keyword>
<feature type="coiled-coil region" evidence="16">
    <location>
        <begin position="326"/>
        <end position="353"/>
    </location>
</feature>
<keyword evidence="22" id="KW-1185">Reference proteome</keyword>
<keyword evidence="9" id="KW-0547">Nucleotide-binding</keyword>
<dbReference type="PANTHER" id="PTHR32309">
    <property type="entry name" value="TYROSINE-PROTEIN KINASE"/>
    <property type="match status" value="1"/>
</dbReference>
<dbReference type="Pfam" id="PF02706">
    <property type="entry name" value="Wzz"/>
    <property type="match status" value="1"/>
</dbReference>
<evidence type="ECO:0000256" key="10">
    <source>
        <dbReference type="ARBA" id="ARBA00022777"/>
    </source>
</evidence>
<dbReference type="EC" id="2.7.10.2" evidence="4"/>
<dbReference type="InterPro" id="IPR025669">
    <property type="entry name" value="AAA_dom"/>
</dbReference>
<feature type="domain" description="Tyrosine-protein kinase G-rich" evidence="20">
    <location>
        <begin position="388"/>
        <end position="460"/>
    </location>
</feature>
<evidence type="ECO:0000256" key="16">
    <source>
        <dbReference type="SAM" id="Coils"/>
    </source>
</evidence>